<dbReference type="AlphaFoldDB" id="A0A327NLC3"/>
<gene>
    <name evidence="1" type="ORF">HMF3257_17940</name>
</gene>
<protein>
    <submittedName>
        <fullName evidence="1">Uncharacterized protein</fullName>
    </submittedName>
</protein>
<proteinExistence type="predicted"/>
<dbReference type="RefSeq" id="WP_111344140.1">
    <property type="nucleotide sequence ID" value="NZ_QLII01000001.1"/>
</dbReference>
<keyword evidence="2" id="KW-1185">Reference proteome</keyword>
<dbReference type="OrthoDB" id="939640at2"/>
<evidence type="ECO:0000313" key="1">
    <source>
        <dbReference type="EMBL" id="RAI75573.1"/>
    </source>
</evidence>
<organism evidence="1 2">
    <name type="scientific">Spirosoma telluris</name>
    <dbReference type="NCBI Taxonomy" id="2183553"/>
    <lineage>
        <taxon>Bacteria</taxon>
        <taxon>Pseudomonadati</taxon>
        <taxon>Bacteroidota</taxon>
        <taxon>Cytophagia</taxon>
        <taxon>Cytophagales</taxon>
        <taxon>Cytophagaceae</taxon>
        <taxon>Spirosoma</taxon>
    </lineage>
</organism>
<dbReference type="Proteomes" id="UP000249016">
    <property type="component" value="Unassembled WGS sequence"/>
</dbReference>
<name>A0A327NLC3_9BACT</name>
<comment type="caution">
    <text evidence="1">The sequence shown here is derived from an EMBL/GenBank/DDBJ whole genome shotgun (WGS) entry which is preliminary data.</text>
</comment>
<evidence type="ECO:0000313" key="2">
    <source>
        <dbReference type="Proteomes" id="UP000249016"/>
    </source>
</evidence>
<dbReference type="EMBL" id="QLII01000001">
    <property type="protein sequence ID" value="RAI75573.1"/>
    <property type="molecule type" value="Genomic_DNA"/>
</dbReference>
<accession>A0A327NLC3</accession>
<sequence>MRIDRLFAKKWLINTFIFVLFLFIRPMAQSQPNVYDAPTPPDSAKGYWRLYTDYNSGLTRVSFYTTNHELLYQEKMKDRYIKLTKRTVAQFNDLLMKLVDGHLVADRVRSYDLLVSTHGINPPRFSLSQAVEQPTESPQTPSDQLLVNLLPIQDKKVKLWYRNLTQQPLLISIKDEFSQNMYRTVSLAKTNSELFNLSQLPPGHYRFLIESGLNIVHYSLIIPEEDGFIKLNRVSSL</sequence>
<reference evidence="1 2" key="1">
    <citation type="submission" date="2018-06" db="EMBL/GenBank/DDBJ databases">
        <title>Spirosoma sp. HMF3257 Genome sequencing and assembly.</title>
        <authorList>
            <person name="Kang H."/>
            <person name="Cha I."/>
            <person name="Kim H."/>
            <person name="Kang J."/>
            <person name="Joh K."/>
        </authorList>
    </citation>
    <scope>NUCLEOTIDE SEQUENCE [LARGE SCALE GENOMIC DNA]</scope>
    <source>
        <strain evidence="1 2">HMF3257</strain>
    </source>
</reference>